<keyword evidence="2" id="KW-1185">Reference proteome</keyword>
<dbReference type="Proteomes" id="UP000054342">
    <property type="component" value="Unassembled WGS sequence"/>
</dbReference>
<evidence type="ECO:0000313" key="2">
    <source>
        <dbReference type="Proteomes" id="UP000054342"/>
    </source>
</evidence>
<sequence>MTGGSLKSSAPAVPGPKVDMITGSDGVLGSGAYAVDIKGNPVRNEQSYKNYGEQGVGEKLVAYTMKALEDIKAGKVFQD</sequence>
<gene>
    <name evidence="1" type="ORF">PV05_07757</name>
</gene>
<accession>A0A0D2E9P7</accession>
<dbReference type="OrthoDB" id="2898509at2759"/>
<organism evidence="1 2">
    <name type="scientific">Exophiala xenobiotica</name>
    <dbReference type="NCBI Taxonomy" id="348802"/>
    <lineage>
        <taxon>Eukaryota</taxon>
        <taxon>Fungi</taxon>
        <taxon>Dikarya</taxon>
        <taxon>Ascomycota</taxon>
        <taxon>Pezizomycotina</taxon>
        <taxon>Eurotiomycetes</taxon>
        <taxon>Chaetothyriomycetidae</taxon>
        <taxon>Chaetothyriales</taxon>
        <taxon>Herpotrichiellaceae</taxon>
        <taxon>Exophiala</taxon>
    </lineage>
</organism>
<proteinExistence type="predicted"/>
<dbReference type="AlphaFoldDB" id="A0A0D2E9P7"/>
<dbReference type="RefSeq" id="XP_013312672.1">
    <property type="nucleotide sequence ID" value="XM_013457218.1"/>
</dbReference>
<name>A0A0D2E9P7_9EURO</name>
<dbReference type="GeneID" id="25329665"/>
<reference evidence="1 2" key="1">
    <citation type="submission" date="2015-01" db="EMBL/GenBank/DDBJ databases">
        <title>The Genome Sequence of Exophiala xenobiotica CBS118157.</title>
        <authorList>
            <consortium name="The Broad Institute Genomics Platform"/>
            <person name="Cuomo C."/>
            <person name="de Hoog S."/>
            <person name="Gorbushina A."/>
            <person name="Stielow B."/>
            <person name="Teixiera M."/>
            <person name="Abouelleil A."/>
            <person name="Chapman S.B."/>
            <person name="Priest M."/>
            <person name="Young S.K."/>
            <person name="Wortman J."/>
            <person name="Nusbaum C."/>
            <person name="Birren B."/>
        </authorList>
    </citation>
    <scope>NUCLEOTIDE SEQUENCE [LARGE SCALE GENOMIC DNA]</scope>
    <source>
        <strain evidence="1 2">CBS 118157</strain>
    </source>
</reference>
<protein>
    <submittedName>
        <fullName evidence="1">Uncharacterized protein</fullName>
    </submittedName>
</protein>
<dbReference type="HOGENOM" id="CLU_2606050_0_0_1"/>
<dbReference type="EMBL" id="KN847321">
    <property type="protein sequence ID" value="KIW52088.1"/>
    <property type="molecule type" value="Genomic_DNA"/>
</dbReference>
<evidence type="ECO:0000313" key="1">
    <source>
        <dbReference type="EMBL" id="KIW52088.1"/>
    </source>
</evidence>